<feature type="chain" id="PRO_5021781937" description="Lysozyme inhibitor" evidence="1">
    <location>
        <begin position="27"/>
        <end position="115"/>
    </location>
</feature>
<evidence type="ECO:0000256" key="1">
    <source>
        <dbReference type="SAM" id="SignalP"/>
    </source>
</evidence>
<evidence type="ECO:0000313" key="2">
    <source>
        <dbReference type="EMBL" id="GEO79951.1"/>
    </source>
</evidence>
<sequence>MRVWQAALVAAGIAVGLAGSAGPGQAQGTPKLFQMVCKDGLTFHLALRADENGNLAQTATLVMKDQQPQLLVRDTQEQDMTFKNANYRFVAVSARKVYQLHEVRNGRVMAVHDCK</sequence>
<keyword evidence="3" id="KW-1185">Reference proteome</keyword>
<dbReference type="Proteomes" id="UP000321567">
    <property type="component" value="Unassembled WGS sequence"/>
</dbReference>
<dbReference type="RefSeq" id="WP_147162026.1">
    <property type="nucleotide sequence ID" value="NZ_BJZO01000002.1"/>
</dbReference>
<dbReference type="AlphaFoldDB" id="A0A512H3D4"/>
<name>A0A512H3D4_9PROT</name>
<feature type="signal peptide" evidence="1">
    <location>
        <begin position="1"/>
        <end position="26"/>
    </location>
</feature>
<proteinExistence type="predicted"/>
<protein>
    <recommendedName>
        <fullName evidence="4">Lysozyme inhibitor</fullName>
    </recommendedName>
</protein>
<evidence type="ECO:0008006" key="4">
    <source>
        <dbReference type="Google" id="ProtNLM"/>
    </source>
</evidence>
<evidence type="ECO:0000313" key="3">
    <source>
        <dbReference type="Proteomes" id="UP000321567"/>
    </source>
</evidence>
<accession>A0A512H3D4</accession>
<organism evidence="2 3">
    <name type="scientific">Pararhodospirillum oryzae</name>
    <dbReference type="NCBI Taxonomy" id="478448"/>
    <lineage>
        <taxon>Bacteria</taxon>
        <taxon>Pseudomonadati</taxon>
        <taxon>Pseudomonadota</taxon>
        <taxon>Alphaproteobacteria</taxon>
        <taxon>Rhodospirillales</taxon>
        <taxon>Rhodospirillaceae</taxon>
        <taxon>Pararhodospirillum</taxon>
    </lineage>
</organism>
<gene>
    <name evidence="2" type="ORF">ROR02_00820</name>
</gene>
<keyword evidence="1" id="KW-0732">Signal</keyword>
<reference evidence="2 3" key="1">
    <citation type="submission" date="2019-07" db="EMBL/GenBank/DDBJ databases">
        <title>Whole genome shotgun sequence of Rhodospirillum oryzae NBRC 107573.</title>
        <authorList>
            <person name="Hosoyama A."/>
            <person name="Uohara A."/>
            <person name="Ohji S."/>
            <person name="Ichikawa N."/>
        </authorList>
    </citation>
    <scope>NUCLEOTIDE SEQUENCE [LARGE SCALE GENOMIC DNA]</scope>
    <source>
        <strain evidence="2 3">NBRC 107573</strain>
    </source>
</reference>
<comment type="caution">
    <text evidence="2">The sequence shown here is derived from an EMBL/GenBank/DDBJ whole genome shotgun (WGS) entry which is preliminary data.</text>
</comment>
<dbReference type="EMBL" id="BJZO01000002">
    <property type="protein sequence ID" value="GEO79951.1"/>
    <property type="molecule type" value="Genomic_DNA"/>
</dbReference>